<proteinExistence type="predicted"/>
<dbReference type="AlphaFoldDB" id="A0A450ZN30"/>
<dbReference type="InterPro" id="IPR036291">
    <property type="entry name" value="NAD(P)-bd_dom_sf"/>
</dbReference>
<dbReference type="SUPFAM" id="SSF51735">
    <property type="entry name" value="NAD(P)-binding Rossmann-fold domains"/>
    <property type="match status" value="1"/>
</dbReference>
<dbReference type="Gene3D" id="3.40.50.720">
    <property type="entry name" value="NAD(P)-binding Rossmann-like Domain"/>
    <property type="match status" value="1"/>
</dbReference>
<reference evidence="3" key="1">
    <citation type="submission" date="2019-02" db="EMBL/GenBank/DDBJ databases">
        <authorList>
            <person name="Gruber-Vodicka R. H."/>
            <person name="Seah K. B. B."/>
        </authorList>
    </citation>
    <scope>NUCLEOTIDE SEQUENCE</scope>
    <source>
        <strain evidence="3">BECK_BY2</strain>
        <strain evidence="2">BECK_BY3</strain>
    </source>
</reference>
<dbReference type="InterPro" id="IPR001509">
    <property type="entry name" value="Epimerase_deHydtase"/>
</dbReference>
<sequence>MQNINVLILGTTGYVGSVLCRTLDRKSHRVSALVRPHSQVQAIQSFCKRIHRNRTGEFTPNEVEEIIRSDDIQTVISCAWNMPPEQTKEEQFAKDRIALDAALYGARTASSDVHVITTSGNFSLITGEGGTVTETPPSPGTPRPEYMAWADLLSGVNILKDNLTEHYIRQGGNASILYPGSVYGPSPNQRNFWELAGNIGPEMRYIPGWKVFEKMARIFFEGKEVIV</sequence>
<protein>
    <submittedName>
        <fullName evidence="3">NAD dependent epimerase/dehydratase family protein</fullName>
    </submittedName>
</protein>
<dbReference type="EMBL" id="CAADFY010000019">
    <property type="protein sequence ID" value="VFK53383.1"/>
    <property type="molecule type" value="Genomic_DNA"/>
</dbReference>
<organism evidence="3">
    <name type="scientific">Candidatus Kentrum sp. TUN</name>
    <dbReference type="NCBI Taxonomy" id="2126343"/>
    <lineage>
        <taxon>Bacteria</taxon>
        <taxon>Pseudomonadati</taxon>
        <taxon>Pseudomonadota</taxon>
        <taxon>Gammaproteobacteria</taxon>
        <taxon>Candidatus Kentrum</taxon>
    </lineage>
</organism>
<accession>A0A450ZN30</accession>
<evidence type="ECO:0000313" key="2">
    <source>
        <dbReference type="EMBL" id="VFK53383.1"/>
    </source>
</evidence>
<gene>
    <name evidence="3" type="ORF">BECKTUN1418E_GA0071001_102616</name>
    <name evidence="2" type="ORF">BECKTUN1418F_GA0071002_101923</name>
</gene>
<feature type="domain" description="NAD-dependent epimerase/dehydratase" evidence="1">
    <location>
        <begin position="6"/>
        <end position="190"/>
    </location>
</feature>
<evidence type="ECO:0000313" key="3">
    <source>
        <dbReference type="EMBL" id="VFK55225.1"/>
    </source>
</evidence>
<name>A0A450ZN30_9GAMM</name>
<dbReference type="Pfam" id="PF01370">
    <property type="entry name" value="Epimerase"/>
    <property type="match status" value="1"/>
</dbReference>
<dbReference type="EMBL" id="CAADFV010000026">
    <property type="protein sequence ID" value="VFK55225.1"/>
    <property type="molecule type" value="Genomic_DNA"/>
</dbReference>
<evidence type="ECO:0000259" key="1">
    <source>
        <dbReference type="Pfam" id="PF01370"/>
    </source>
</evidence>